<comment type="caution">
    <text evidence="2">The sequence shown here is derived from an EMBL/GenBank/DDBJ whole genome shotgun (WGS) entry which is preliminary data.</text>
</comment>
<evidence type="ECO:0000256" key="1">
    <source>
        <dbReference type="SAM" id="MobiDB-lite"/>
    </source>
</evidence>
<sequence length="77" mass="8062">MRQVLALREELVGTHDGSQSIAFAPDGDNGSGGLDGWREPTGRDGVTGVFIYHCVHGMAAVEQGQTTSDAEKGGSWS</sequence>
<evidence type="ECO:0000313" key="2">
    <source>
        <dbReference type="EMBL" id="PMB68086.1"/>
    </source>
</evidence>
<dbReference type="AlphaFoldDB" id="A0A2N6NLH1"/>
<reference evidence="2 3" key="1">
    <citation type="journal article" date="2016" name="Appl. Microbiol. Biotechnol.">
        <title>Characterization of T-DNA insertion mutants with decreased virulence in the entomopathogenic fungus Beauveria bassiana JEF-007.</title>
        <authorList>
            <person name="Kim S."/>
            <person name="Lee S.J."/>
            <person name="Nai Y.S."/>
            <person name="Yu J.S."/>
            <person name="Lee M.R."/>
            <person name="Yang Y.T."/>
            <person name="Kim J.S."/>
        </authorList>
    </citation>
    <scope>NUCLEOTIDE SEQUENCE [LARGE SCALE GENOMIC DNA]</scope>
    <source>
        <strain evidence="2 3">JEF-007</strain>
    </source>
</reference>
<proteinExistence type="predicted"/>
<protein>
    <submittedName>
        <fullName evidence="2">Uncharacterized protein</fullName>
    </submittedName>
</protein>
<gene>
    <name evidence="2" type="ORF">BM221_006263</name>
</gene>
<organism evidence="2 3">
    <name type="scientific">Beauveria bassiana</name>
    <name type="common">White muscardine disease fungus</name>
    <name type="synonym">Tritirachium shiotae</name>
    <dbReference type="NCBI Taxonomy" id="176275"/>
    <lineage>
        <taxon>Eukaryota</taxon>
        <taxon>Fungi</taxon>
        <taxon>Dikarya</taxon>
        <taxon>Ascomycota</taxon>
        <taxon>Pezizomycotina</taxon>
        <taxon>Sordariomycetes</taxon>
        <taxon>Hypocreomycetidae</taxon>
        <taxon>Hypocreales</taxon>
        <taxon>Cordycipitaceae</taxon>
        <taxon>Beauveria</taxon>
    </lineage>
</organism>
<evidence type="ECO:0000313" key="3">
    <source>
        <dbReference type="Proteomes" id="UP000235728"/>
    </source>
</evidence>
<dbReference type="Proteomes" id="UP000235728">
    <property type="component" value="Unassembled WGS sequence"/>
</dbReference>
<feature type="region of interest" description="Disordered" evidence="1">
    <location>
        <begin position="18"/>
        <end position="41"/>
    </location>
</feature>
<accession>A0A2N6NLH1</accession>
<name>A0A2N6NLH1_BEABA</name>
<dbReference type="EMBL" id="MRVG01000006">
    <property type="protein sequence ID" value="PMB68086.1"/>
    <property type="molecule type" value="Genomic_DNA"/>
</dbReference>